<dbReference type="Proteomes" id="UP000016762">
    <property type="component" value="Unassembled WGS sequence"/>
</dbReference>
<keyword evidence="1" id="KW-0547">Nucleotide-binding</keyword>
<keyword evidence="6" id="KW-0010">Activator</keyword>
<evidence type="ECO:0000256" key="5">
    <source>
        <dbReference type="ARBA" id="ARBA00023125"/>
    </source>
</evidence>
<dbReference type="EMBL" id="AWXE01000004">
    <property type="protein sequence ID" value="ERL46211.1"/>
    <property type="molecule type" value="Genomic_DNA"/>
</dbReference>
<keyword evidence="7" id="KW-0804">Transcription</keyword>
<dbReference type="PANTHER" id="PTHR32071">
    <property type="entry name" value="TRANSCRIPTIONAL REGULATORY PROTEIN"/>
    <property type="match status" value="1"/>
</dbReference>
<dbReference type="Gene3D" id="3.40.50.300">
    <property type="entry name" value="P-loop containing nucleotide triphosphate hydrolases"/>
    <property type="match status" value="1"/>
</dbReference>
<dbReference type="GO" id="GO:0003677">
    <property type="term" value="F:DNA binding"/>
    <property type="evidence" value="ECO:0007669"/>
    <property type="project" value="UniProtKB-KW"/>
</dbReference>
<dbReference type="Pfam" id="PF25601">
    <property type="entry name" value="AAA_lid_14"/>
    <property type="match status" value="1"/>
</dbReference>
<evidence type="ECO:0000256" key="7">
    <source>
        <dbReference type="ARBA" id="ARBA00023163"/>
    </source>
</evidence>
<dbReference type="PROSITE" id="PS50045">
    <property type="entry name" value="SIGMA54_INTERACT_4"/>
    <property type="match status" value="1"/>
</dbReference>
<dbReference type="InterPro" id="IPR003593">
    <property type="entry name" value="AAA+_ATPase"/>
</dbReference>
<organism evidence="9 10">
    <name type="scientific">Candidatus Micropelagius thuwalensis</name>
    <dbReference type="NCBI Taxonomy" id="1397666"/>
    <lineage>
        <taxon>Bacteria</taxon>
        <taxon>Pseudomonadati</taxon>
        <taxon>Pseudomonadota</taxon>
        <taxon>Alphaproteobacteria</taxon>
        <taxon>PS1 clade</taxon>
        <taxon>Candidatus Micropelagius</taxon>
    </lineage>
</organism>
<dbReference type="PROSITE" id="PS00676">
    <property type="entry name" value="SIGMA54_INTERACT_2"/>
    <property type="match status" value="1"/>
</dbReference>
<dbReference type="CDD" id="cd00009">
    <property type="entry name" value="AAA"/>
    <property type="match status" value="1"/>
</dbReference>
<evidence type="ECO:0000256" key="2">
    <source>
        <dbReference type="ARBA" id="ARBA00022840"/>
    </source>
</evidence>
<dbReference type="Pfam" id="PF00158">
    <property type="entry name" value="Sigma54_activat"/>
    <property type="match status" value="1"/>
</dbReference>
<dbReference type="GO" id="GO:0006355">
    <property type="term" value="P:regulation of DNA-templated transcription"/>
    <property type="evidence" value="ECO:0007669"/>
    <property type="project" value="InterPro"/>
</dbReference>
<evidence type="ECO:0000313" key="10">
    <source>
        <dbReference type="Proteomes" id="UP000016762"/>
    </source>
</evidence>
<dbReference type="SMART" id="SM00382">
    <property type="entry name" value="AAA"/>
    <property type="match status" value="1"/>
</dbReference>
<dbReference type="InterPro" id="IPR025944">
    <property type="entry name" value="Sigma_54_int_dom_CS"/>
</dbReference>
<dbReference type="FunFam" id="3.40.50.300:FF:000006">
    <property type="entry name" value="DNA-binding transcriptional regulator NtrC"/>
    <property type="match status" value="1"/>
</dbReference>
<dbReference type="SUPFAM" id="SSF52540">
    <property type="entry name" value="P-loop containing nucleoside triphosphate hydrolases"/>
    <property type="match status" value="1"/>
</dbReference>
<keyword evidence="2" id="KW-0067">ATP-binding</keyword>
<sequence length="392" mass="42967">MTLLAINSFGFKLAQPISEVLATRNITFLEFEAKNTDLPEELSSCEHLVCSSKYLDAIGGLDKFVEICRGLKIKNITVVEEKAEIFSVNTELGGKLVQVSLPKSNLDNIPARNYGLQILVSMIASENHVAVGDDSSLTMLRLAKKVAETDVTVFINGPTGTGKEVLARFVHNHSSRSANPFIAINCAAIPENMLEAILFGHEKGAFTGASTANKGIFRAADTGTLLLDEISEMPLSLQAKLLRALQEKSVTPIGSNEDVAVDVRVLATTNRDIPEEVRAGNFREDLFYRLNVFPLNTIGLCERADDIIPISTVLLQRHCKTAEELPWLDESAVKALTEYEWPGNVRELENVLQRALVINENGCITKSDILTDILSNTIQSRVSQDTRLSEVG</sequence>
<dbReference type="InterPro" id="IPR027417">
    <property type="entry name" value="P-loop_NTPase"/>
</dbReference>
<dbReference type="OrthoDB" id="9805953at2"/>
<keyword evidence="5" id="KW-0238">DNA-binding</keyword>
<dbReference type="InterPro" id="IPR025943">
    <property type="entry name" value="Sigma_54_int_dom_ATP-bd_2"/>
</dbReference>
<accession>U2XU38</accession>
<name>U2XU38_9PROT</name>
<dbReference type="STRING" id="1397666.RS24_01209"/>
<evidence type="ECO:0000313" key="9">
    <source>
        <dbReference type="EMBL" id="ERL46211.1"/>
    </source>
</evidence>
<proteinExistence type="predicted"/>
<feature type="domain" description="Sigma-54 factor interaction" evidence="8">
    <location>
        <begin position="139"/>
        <end position="357"/>
    </location>
</feature>
<gene>
    <name evidence="9" type="primary">slt</name>
    <name evidence="9" type="ORF">RS24_01209</name>
</gene>
<dbReference type="Gene3D" id="1.10.8.60">
    <property type="match status" value="1"/>
</dbReference>
<dbReference type="RefSeq" id="WP_021777190.1">
    <property type="nucleotide sequence ID" value="NZ_AWXE01000004.1"/>
</dbReference>
<dbReference type="InterPro" id="IPR002078">
    <property type="entry name" value="Sigma_54_int"/>
</dbReference>
<reference evidence="9 10" key="1">
    <citation type="journal article" date="2014" name="FEMS Microbiol. Ecol.">
        <title>Genomic differentiation among two strains of the PS1 clade isolated from geographically separated marine habitats.</title>
        <authorList>
            <person name="Jimenez-Infante F."/>
            <person name="Ngugi D.K."/>
            <person name="Alam I."/>
            <person name="Rashid M."/>
            <person name="Baalawi W."/>
            <person name="Kamau A.A."/>
            <person name="Bajic V.B."/>
            <person name="Stingl U."/>
        </authorList>
    </citation>
    <scope>NUCLEOTIDE SEQUENCE [LARGE SCALE GENOMIC DNA]</scope>
    <source>
        <strain evidence="9 10">RS24</strain>
    </source>
</reference>
<dbReference type="PATRIC" id="fig|1397666.3.peg.1096"/>
<evidence type="ECO:0000256" key="3">
    <source>
        <dbReference type="ARBA" id="ARBA00023012"/>
    </source>
</evidence>
<comment type="caution">
    <text evidence="9">The sequence shown here is derived from an EMBL/GenBank/DDBJ whole genome shotgun (WGS) entry which is preliminary data.</text>
</comment>
<dbReference type="InterPro" id="IPR058031">
    <property type="entry name" value="AAA_lid_NorR"/>
</dbReference>
<evidence type="ECO:0000256" key="6">
    <source>
        <dbReference type="ARBA" id="ARBA00023159"/>
    </source>
</evidence>
<dbReference type="eggNOG" id="COG3829">
    <property type="taxonomic scope" value="Bacteria"/>
</dbReference>
<dbReference type="PANTHER" id="PTHR32071:SF21">
    <property type="entry name" value="TRANSCRIPTIONAL REGULATORY PROTEIN FLGR"/>
    <property type="match status" value="1"/>
</dbReference>
<protein>
    <submittedName>
        <fullName evidence="9">Lytic murein transglycosylase soluble protein</fullName>
    </submittedName>
</protein>
<keyword evidence="3" id="KW-0902">Two-component regulatory system</keyword>
<dbReference type="GO" id="GO:0000160">
    <property type="term" value="P:phosphorelay signal transduction system"/>
    <property type="evidence" value="ECO:0007669"/>
    <property type="project" value="UniProtKB-KW"/>
</dbReference>
<dbReference type="GO" id="GO:0005524">
    <property type="term" value="F:ATP binding"/>
    <property type="evidence" value="ECO:0007669"/>
    <property type="project" value="UniProtKB-KW"/>
</dbReference>
<dbReference type="AlphaFoldDB" id="U2XU38"/>
<evidence type="ECO:0000259" key="8">
    <source>
        <dbReference type="PROSITE" id="PS50045"/>
    </source>
</evidence>
<keyword evidence="10" id="KW-1185">Reference proteome</keyword>
<evidence type="ECO:0000256" key="1">
    <source>
        <dbReference type="ARBA" id="ARBA00022741"/>
    </source>
</evidence>
<evidence type="ECO:0000256" key="4">
    <source>
        <dbReference type="ARBA" id="ARBA00023015"/>
    </source>
</evidence>
<keyword evidence="4" id="KW-0805">Transcription regulation</keyword>
<dbReference type="PROSITE" id="PS00688">
    <property type="entry name" value="SIGMA54_INTERACT_3"/>
    <property type="match status" value="1"/>
</dbReference>